<dbReference type="Proteomes" id="UP001497535">
    <property type="component" value="Unassembled WGS sequence"/>
</dbReference>
<evidence type="ECO:0000313" key="1">
    <source>
        <dbReference type="EMBL" id="CAK5033844.1"/>
    </source>
</evidence>
<dbReference type="EMBL" id="CAVMJV010000007">
    <property type="protein sequence ID" value="CAK5033844.1"/>
    <property type="molecule type" value="Genomic_DNA"/>
</dbReference>
<protein>
    <submittedName>
        <fullName evidence="1">Uncharacterized protein</fullName>
    </submittedName>
</protein>
<comment type="caution">
    <text evidence="1">The sequence shown here is derived from an EMBL/GenBank/DDBJ whole genome shotgun (WGS) entry which is preliminary data.</text>
</comment>
<sequence>MVLIYKINLILFFNLLPLIFVFGELTRHFKEFLDKNYGGVGGQLNRMDMGGYLYGSFGGKEGDNDTIINEVVFEGWEGDRDVRQNFRVARQTPNANFSNF</sequence>
<organism evidence="1 2">
    <name type="scientific">Meloidogyne enterolobii</name>
    <name type="common">Root-knot nematode worm</name>
    <name type="synonym">Meloidogyne mayaguensis</name>
    <dbReference type="NCBI Taxonomy" id="390850"/>
    <lineage>
        <taxon>Eukaryota</taxon>
        <taxon>Metazoa</taxon>
        <taxon>Ecdysozoa</taxon>
        <taxon>Nematoda</taxon>
        <taxon>Chromadorea</taxon>
        <taxon>Rhabditida</taxon>
        <taxon>Tylenchina</taxon>
        <taxon>Tylenchomorpha</taxon>
        <taxon>Tylenchoidea</taxon>
        <taxon>Meloidogynidae</taxon>
        <taxon>Meloidogyninae</taxon>
        <taxon>Meloidogyne</taxon>
    </lineage>
</organism>
<gene>
    <name evidence="1" type="ORF">MENTE1834_LOCUS8254</name>
</gene>
<reference evidence="1" key="1">
    <citation type="submission" date="2023-11" db="EMBL/GenBank/DDBJ databases">
        <authorList>
            <person name="Poullet M."/>
        </authorList>
    </citation>
    <scope>NUCLEOTIDE SEQUENCE</scope>
    <source>
        <strain evidence="1">E1834</strain>
    </source>
</reference>
<keyword evidence="2" id="KW-1185">Reference proteome</keyword>
<proteinExistence type="predicted"/>
<evidence type="ECO:0000313" key="2">
    <source>
        <dbReference type="Proteomes" id="UP001497535"/>
    </source>
</evidence>
<name>A0ACB0Y661_MELEN</name>
<accession>A0ACB0Y661</accession>